<dbReference type="KEGG" id="mng:MNEG_4027"/>
<evidence type="ECO:0000313" key="2">
    <source>
        <dbReference type="EMBL" id="KIZ03927.1"/>
    </source>
</evidence>
<evidence type="ECO:0000256" key="1">
    <source>
        <dbReference type="SAM" id="MobiDB-lite"/>
    </source>
</evidence>
<dbReference type="EMBL" id="KK100757">
    <property type="protein sequence ID" value="KIZ03927.1"/>
    <property type="molecule type" value="Genomic_DNA"/>
</dbReference>
<dbReference type="Proteomes" id="UP000054498">
    <property type="component" value="Unassembled WGS sequence"/>
</dbReference>
<dbReference type="PANTHER" id="PTHR31094:SF2">
    <property type="entry name" value="RIKEN CDNA 2310061I04 GENE"/>
    <property type="match status" value="1"/>
</dbReference>
<dbReference type="InterPro" id="IPR018790">
    <property type="entry name" value="DUF2358"/>
</dbReference>
<dbReference type="PANTHER" id="PTHR31094">
    <property type="entry name" value="RIKEN CDNA 2310061I04 GENE"/>
    <property type="match status" value="1"/>
</dbReference>
<proteinExistence type="predicted"/>
<accession>A0A0D2MTV6</accession>
<name>A0A0D2MTV6_9CHLO</name>
<dbReference type="OrthoDB" id="44820at2759"/>
<dbReference type="AlphaFoldDB" id="A0A0D2MTV6"/>
<reference evidence="2 3" key="1">
    <citation type="journal article" date="2013" name="BMC Genomics">
        <title>Reconstruction of the lipid metabolism for the microalga Monoraphidium neglectum from its genome sequence reveals characteristics suitable for biofuel production.</title>
        <authorList>
            <person name="Bogen C."/>
            <person name="Al-Dilaimi A."/>
            <person name="Albersmeier A."/>
            <person name="Wichmann J."/>
            <person name="Grundmann M."/>
            <person name="Rupp O."/>
            <person name="Lauersen K.J."/>
            <person name="Blifernez-Klassen O."/>
            <person name="Kalinowski J."/>
            <person name="Goesmann A."/>
            <person name="Mussgnug J.H."/>
            <person name="Kruse O."/>
        </authorList>
    </citation>
    <scope>NUCLEOTIDE SEQUENCE [LARGE SCALE GENOMIC DNA]</scope>
    <source>
        <strain evidence="2 3">SAG 48.87</strain>
    </source>
</reference>
<dbReference type="Pfam" id="PF10184">
    <property type="entry name" value="DUF2358"/>
    <property type="match status" value="1"/>
</dbReference>
<keyword evidence="3" id="KW-1185">Reference proteome</keyword>
<feature type="compositionally biased region" description="Gly residues" evidence="1">
    <location>
        <begin position="26"/>
        <end position="44"/>
    </location>
</feature>
<dbReference type="GeneID" id="25736905"/>
<feature type="compositionally biased region" description="Low complexity" evidence="1">
    <location>
        <begin position="12"/>
        <end position="25"/>
    </location>
</feature>
<protein>
    <submittedName>
        <fullName evidence="2">Uncharacterized protein</fullName>
    </submittedName>
</protein>
<feature type="region of interest" description="Disordered" evidence="1">
    <location>
        <begin position="1"/>
        <end position="47"/>
    </location>
</feature>
<evidence type="ECO:0000313" key="3">
    <source>
        <dbReference type="Proteomes" id="UP000054498"/>
    </source>
</evidence>
<organism evidence="2 3">
    <name type="scientific">Monoraphidium neglectum</name>
    <dbReference type="NCBI Taxonomy" id="145388"/>
    <lineage>
        <taxon>Eukaryota</taxon>
        <taxon>Viridiplantae</taxon>
        <taxon>Chlorophyta</taxon>
        <taxon>core chlorophytes</taxon>
        <taxon>Chlorophyceae</taxon>
        <taxon>CS clade</taxon>
        <taxon>Sphaeropleales</taxon>
        <taxon>Selenastraceae</taxon>
        <taxon>Monoraphidium</taxon>
    </lineage>
</organism>
<sequence length="395" mass="42163">MAALTTEHGVATTSSTNTTDTAGPTTSGGRGGNEGAGTAGGGGGDDGEFNTNFGEAVVCLREDLPDMFVRDMRWHIYREDVTFTLGTMGDARLTGLTKYKWLHRSVRALTWLLYSDVRLTTLRMWESQTERRHLRVRWCVLATPRLPAFVAGSEPMRFEAISTYKFDSRTGRIYEHSVDRLIPPESPVAKLIESFISWQGTAPAGQQPAGIPVPNGVPGGVSNPAGGRIESAYTFGHSHDPQKTAEQDKKAAAWWAPGNRPSTNDAANKVRRFAAVVCKLDAAAEAAALTADIEEFWQEANAAPGSSILHLTGRDTAVAVKQAGRGTHVTLGCEGNEFTRSSKYRDDFCNGGAAGAAAKGEASGPAAMYAQAKKAARANRALGTGASLSLAQQMW</sequence>
<dbReference type="RefSeq" id="XP_013902946.1">
    <property type="nucleotide sequence ID" value="XM_014047492.1"/>
</dbReference>
<gene>
    <name evidence="2" type="ORF">MNEG_4027</name>
</gene>